<reference evidence="1" key="1">
    <citation type="journal article" date="2023" name="bioRxiv">
        <title>Scaffold-level genome assemblies of two parasitoid biocontrol wasps reveal the parthenogenesis mechanism and an associated novel virus.</title>
        <authorList>
            <person name="Inwood S."/>
            <person name="Skelly J."/>
            <person name="Guhlin J."/>
            <person name="Harrop T."/>
            <person name="Goldson S."/>
            <person name="Dearden P."/>
        </authorList>
    </citation>
    <scope>NUCLEOTIDE SEQUENCE</scope>
    <source>
        <strain evidence="1">Lincoln</strain>
        <tissue evidence="1">Whole body</tissue>
    </source>
</reference>
<name>A0AA39FGW0_MICHY</name>
<sequence length="227" mass="25746">TPIDVSHQKCFGYAFKTCSGDATVLANTLHNLPDHFFNRHENCEDWCCIGADNNSKPHTLNLQDNGLYVELKKLFDKFANNAPKFTVAASSQANESSNNIVAYKAPKNHCYSKHTASFMTKKDEIRKRRAEKAKLPVAKKRRNFLAKIKEVTRQNKERQEGVQYESNCGLLMNVNHNDAIINLKTFCSSLHDILISSENCRFVYFDIETSGFSNSADILQIAAKFED</sequence>
<reference evidence="1" key="2">
    <citation type="submission" date="2023-03" db="EMBL/GenBank/DDBJ databases">
        <authorList>
            <person name="Inwood S.N."/>
            <person name="Skelly J.G."/>
            <person name="Guhlin J."/>
            <person name="Harrop T.W.R."/>
            <person name="Goldson S.G."/>
            <person name="Dearden P.K."/>
        </authorList>
    </citation>
    <scope>NUCLEOTIDE SEQUENCE</scope>
    <source>
        <strain evidence="1">Lincoln</strain>
        <tissue evidence="1">Whole body</tissue>
    </source>
</reference>
<accession>A0AA39FGW0</accession>
<protein>
    <submittedName>
        <fullName evidence="1">Uncharacterized protein</fullName>
    </submittedName>
</protein>
<keyword evidence="2" id="KW-1185">Reference proteome</keyword>
<dbReference type="AlphaFoldDB" id="A0AA39FGW0"/>
<proteinExistence type="predicted"/>
<evidence type="ECO:0000313" key="1">
    <source>
        <dbReference type="EMBL" id="KAK0169308.1"/>
    </source>
</evidence>
<organism evidence="1 2">
    <name type="scientific">Microctonus hyperodae</name>
    <name type="common">Parasitoid wasp</name>
    <dbReference type="NCBI Taxonomy" id="165561"/>
    <lineage>
        <taxon>Eukaryota</taxon>
        <taxon>Metazoa</taxon>
        <taxon>Ecdysozoa</taxon>
        <taxon>Arthropoda</taxon>
        <taxon>Hexapoda</taxon>
        <taxon>Insecta</taxon>
        <taxon>Pterygota</taxon>
        <taxon>Neoptera</taxon>
        <taxon>Endopterygota</taxon>
        <taxon>Hymenoptera</taxon>
        <taxon>Apocrita</taxon>
        <taxon>Ichneumonoidea</taxon>
        <taxon>Braconidae</taxon>
        <taxon>Euphorinae</taxon>
        <taxon>Microctonus</taxon>
    </lineage>
</organism>
<comment type="caution">
    <text evidence="1">The sequence shown here is derived from an EMBL/GenBank/DDBJ whole genome shotgun (WGS) entry which is preliminary data.</text>
</comment>
<dbReference type="EMBL" id="JAQQBR010001433">
    <property type="protein sequence ID" value="KAK0169308.1"/>
    <property type="molecule type" value="Genomic_DNA"/>
</dbReference>
<gene>
    <name evidence="1" type="ORF">PV327_011655</name>
</gene>
<evidence type="ECO:0000313" key="2">
    <source>
        <dbReference type="Proteomes" id="UP001168972"/>
    </source>
</evidence>
<dbReference type="Proteomes" id="UP001168972">
    <property type="component" value="Unassembled WGS sequence"/>
</dbReference>
<feature type="non-terminal residue" evidence="1">
    <location>
        <position position="1"/>
    </location>
</feature>